<reference evidence="1 2" key="1">
    <citation type="submission" date="2024-09" db="EMBL/GenBank/DDBJ databases">
        <title>Rethinking Asexuality: The Enigmatic Case of Functional Sexual Genes in Lepraria (Stereocaulaceae).</title>
        <authorList>
            <person name="Doellman M."/>
            <person name="Sun Y."/>
            <person name="Barcenas-Pena A."/>
            <person name="Lumbsch H.T."/>
            <person name="Grewe F."/>
        </authorList>
    </citation>
    <scope>NUCLEOTIDE SEQUENCE [LARGE SCALE GENOMIC DNA]</scope>
    <source>
        <strain evidence="1 2">Grewe 0041</strain>
    </source>
</reference>
<gene>
    <name evidence="1" type="ORF">ABVK25_011312</name>
</gene>
<comment type="caution">
    <text evidence="1">The sequence shown here is derived from an EMBL/GenBank/DDBJ whole genome shotgun (WGS) entry which is preliminary data.</text>
</comment>
<dbReference type="EMBL" id="JBHFEH010000093">
    <property type="protein sequence ID" value="KAL2047811.1"/>
    <property type="molecule type" value="Genomic_DNA"/>
</dbReference>
<dbReference type="Proteomes" id="UP001590951">
    <property type="component" value="Unassembled WGS sequence"/>
</dbReference>
<dbReference type="PANTHER" id="PTHR10039:SF16">
    <property type="entry name" value="GPI INOSITOL-DEACYLASE"/>
    <property type="match status" value="1"/>
</dbReference>
<evidence type="ECO:0000313" key="2">
    <source>
        <dbReference type="Proteomes" id="UP001590951"/>
    </source>
</evidence>
<name>A0ABR4ASJ0_9LECA</name>
<keyword evidence="2" id="KW-1185">Reference proteome</keyword>
<sequence length="133" mass="15129">MVSSTEELYMPFELPAPSPLLAVYLASSLVGEDIRANVEYSLEHNEGLRNLPIPLKDSTLDKLLSRSEGMFRWVQCHIESLVLQKTVMAMKDALDAVLSTLEQSYCKVRLRIPKEDRPLAKEALLWLAFHYGH</sequence>
<dbReference type="PANTHER" id="PTHR10039">
    <property type="entry name" value="AMELOGENIN"/>
    <property type="match status" value="1"/>
</dbReference>
<protein>
    <submittedName>
        <fullName evidence="1">Uncharacterized protein</fullName>
    </submittedName>
</protein>
<proteinExistence type="predicted"/>
<accession>A0ABR4ASJ0</accession>
<organism evidence="1 2">
    <name type="scientific">Lepraria finkii</name>
    <dbReference type="NCBI Taxonomy" id="1340010"/>
    <lineage>
        <taxon>Eukaryota</taxon>
        <taxon>Fungi</taxon>
        <taxon>Dikarya</taxon>
        <taxon>Ascomycota</taxon>
        <taxon>Pezizomycotina</taxon>
        <taxon>Lecanoromycetes</taxon>
        <taxon>OSLEUM clade</taxon>
        <taxon>Lecanoromycetidae</taxon>
        <taxon>Lecanorales</taxon>
        <taxon>Lecanorineae</taxon>
        <taxon>Stereocaulaceae</taxon>
        <taxon>Lepraria</taxon>
    </lineage>
</organism>
<evidence type="ECO:0000313" key="1">
    <source>
        <dbReference type="EMBL" id="KAL2047811.1"/>
    </source>
</evidence>